<name>A0A9N8YQD3_9GLOM</name>
<evidence type="ECO:0000313" key="1">
    <source>
        <dbReference type="EMBL" id="CAG8439930.1"/>
    </source>
</evidence>
<organism evidence="1 2">
    <name type="scientific">Diversispora eburnea</name>
    <dbReference type="NCBI Taxonomy" id="1213867"/>
    <lineage>
        <taxon>Eukaryota</taxon>
        <taxon>Fungi</taxon>
        <taxon>Fungi incertae sedis</taxon>
        <taxon>Mucoromycota</taxon>
        <taxon>Glomeromycotina</taxon>
        <taxon>Glomeromycetes</taxon>
        <taxon>Diversisporales</taxon>
        <taxon>Diversisporaceae</taxon>
        <taxon>Diversispora</taxon>
    </lineage>
</organism>
<gene>
    <name evidence="1" type="ORF">DEBURN_LOCUS1358</name>
</gene>
<reference evidence="1" key="1">
    <citation type="submission" date="2021-06" db="EMBL/GenBank/DDBJ databases">
        <authorList>
            <person name="Kallberg Y."/>
            <person name="Tangrot J."/>
            <person name="Rosling A."/>
        </authorList>
    </citation>
    <scope>NUCLEOTIDE SEQUENCE</scope>
    <source>
        <strain evidence="1">AZ414A</strain>
    </source>
</reference>
<accession>A0A9N8YQD3</accession>
<evidence type="ECO:0000313" key="2">
    <source>
        <dbReference type="Proteomes" id="UP000789706"/>
    </source>
</evidence>
<dbReference type="Proteomes" id="UP000789706">
    <property type="component" value="Unassembled WGS sequence"/>
</dbReference>
<proteinExistence type="predicted"/>
<comment type="caution">
    <text evidence="1">The sequence shown here is derived from an EMBL/GenBank/DDBJ whole genome shotgun (WGS) entry which is preliminary data.</text>
</comment>
<dbReference type="OrthoDB" id="2397884at2759"/>
<keyword evidence="2" id="KW-1185">Reference proteome</keyword>
<protein>
    <submittedName>
        <fullName evidence="1">6862_t:CDS:1</fullName>
    </submittedName>
</protein>
<dbReference type="AlphaFoldDB" id="A0A9N8YQD3"/>
<dbReference type="EMBL" id="CAJVPK010000059">
    <property type="protein sequence ID" value="CAG8439930.1"/>
    <property type="molecule type" value="Genomic_DNA"/>
</dbReference>
<sequence>MGRTGINKNKIQPTNSINNVSAYPISSRFRTNLTGKYHHIFKPERHFLKKDNMNFNKDQESNDDQARIHNKNNDIMVSLAAILKKRENQTSKSVDREFEISSSTIISTLSSYIGKDDDISNKIGSEYKHKMDEHAEDRLNNLRKLQLGFEKYQLVKTNLLEELDKNYSYILRVQRDFEKDLKHMREHQTEITNLYEEIEKNSQHLCKCMENAAKVFII</sequence>